<dbReference type="EMBL" id="JNBR01000124">
    <property type="protein sequence ID" value="OQR96956.1"/>
    <property type="molecule type" value="Genomic_DNA"/>
</dbReference>
<comment type="caution">
    <text evidence="3">The sequence shown here is derived from an EMBL/GenBank/DDBJ whole genome shotgun (WGS) entry which is preliminary data.</text>
</comment>
<dbReference type="Gene3D" id="1.10.260.100">
    <property type="match status" value="2"/>
</dbReference>
<dbReference type="Proteomes" id="UP000243579">
    <property type="component" value="Unassembled WGS sequence"/>
</dbReference>
<dbReference type="AlphaFoldDB" id="A0A1V9ZG46"/>
<protein>
    <submittedName>
        <fullName evidence="3">Plectin-like protein</fullName>
    </submittedName>
</protein>
<dbReference type="Pfam" id="PF17830">
    <property type="entry name" value="STI1-HOP_DP"/>
    <property type="match status" value="2"/>
</dbReference>
<feature type="domain" description="STI1" evidence="2">
    <location>
        <begin position="208"/>
        <end position="246"/>
    </location>
</feature>
<dbReference type="STRING" id="1202772.A0A1V9ZG46"/>
<dbReference type="SMART" id="SM00727">
    <property type="entry name" value="STI1"/>
    <property type="match status" value="2"/>
</dbReference>
<proteinExistence type="predicted"/>
<organism evidence="3 4">
    <name type="scientific">Achlya hypogyna</name>
    <name type="common">Oomycete</name>
    <name type="synonym">Protoachlya hypogyna</name>
    <dbReference type="NCBI Taxonomy" id="1202772"/>
    <lineage>
        <taxon>Eukaryota</taxon>
        <taxon>Sar</taxon>
        <taxon>Stramenopiles</taxon>
        <taxon>Oomycota</taxon>
        <taxon>Saprolegniomycetes</taxon>
        <taxon>Saprolegniales</taxon>
        <taxon>Achlyaceae</taxon>
        <taxon>Achlya</taxon>
    </lineage>
</organism>
<dbReference type="OrthoDB" id="71407at2759"/>
<dbReference type="InterPro" id="IPR041243">
    <property type="entry name" value="STI1/HOP_DP"/>
</dbReference>
<evidence type="ECO:0000256" key="1">
    <source>
        <dbReference type="ARBA" id="ARBA00022737"/>
    </source>
</evidence>
<dbReference type="InterPro" id="IPR006636">
    <property type="entry name" value="STI1_HS-bd"/>
</dbReference>
<gene>
    <name evidence="3" type="ORF">ACHHYP_12940</name>
</gene>
<keyword evidence="4" id="KW-1185">Reference proteome</keyword>
<evidence type="ECO:0000259" key="2">
    <source>
        <dbReference type="SMART" id="SM00727"/>
    </source>
</evidence>
<keyword evidence="1" id="KW-0677">Repeat</keyword>
<evidence type="ECO:0000313" key="4">
    <source>
        <dbReference type="Proteomes" id="UP000243579"/>
    </source>
</evidence>
<sequence length="259" mass="28105">MADEPPPLDAPVAAPETSVMDEMLAAAMHAKAQKAAIKAADDQKRAVSFGQGLKKGFFSAAPRTKATKTPKAKADDIPTIRAKSTRSSLEIPEVQSAMQGLQSKDWMTPEFLDKLSKDPKLCTALQNPRFTAAIQEMSSNPEKAVAKYQNDPGVAAMLKDFMQFMGAHFEQLGKDMEAKELQARQRQALESAAQTPEEQAQVQRILSDPELQAILSDPAMQAVLRACQEPGVLLRHLADPVVGAKIRKLQAAGLVQLHP</sequence>
<name>A0A1V9ZG46_ACHHY</name>
<feature type="domain" description="STI1" evidence="2">
    <location>
        <begin position="118"/>
        <end position="158"/>
    </location>
</feature>
<evidence type="ECO:0000313" key="3">
    <source>
        <dbReference type="EMBL" id="OQR96956.1"/>
    </source>
</evidence>
<reference evidence="3 4" key="1">
    <citation type="journal article" date="2014" name="Genome Biol. Evol.">
        <title>The secreted proteins of Achlya hypogyna and Thraustotheca clavata identify the ancestral oomycete secretome and reveal gene acquisitions by horizontal gene transfer.</title>
        <authorList>
            <person name="Misner I."/>
            <person name="Blouin N."/>
            <person name="Leonard G."/>
            <person name="Richards T.A."/>
            <person name="Lane C.E."/>
        </authorList>
    </citation>
    <scope>NUCLEOTIDE SEQUENCE [LARGE SCALE GENOMIC DNA]</scope>
    <source>
        <strain evidence="3 4">ATCC 48635</strain>
    </source>
</reference>
<accession>A0A1V9ZG46</accession>